<reference evidence="1 2" key="1">
    <citation type="submission" date="2019-05" db="EMBL/GenBank/DDBJ databases">
        <authorList>
            <consortium name="Pathogen Informatics"/>
        </authorList>
    </citation>
    <scope>NUCLEOTIDE SEQUENCE [LARGE SCALE GENOMIC DNA]</scope>
    <source>
        <strain evidence="1 2">NCTC13032</strain>
    </source>
</reference>
<dbReference type="Proteomes" id="UP000310719">
    <property type="component" value="Chromosome"/>
</dbReference>
<dbReference type="EMBL" id="LR590464">
    <property type="protein sequence ID" value="VTP70021.1"/>
    <property type="molecule type" value="Genomic_DNA"/>
</dbReference>
<name>A0A4U9I1V0_9ENTR</name>
<protein>
    <submittedName>
        <fullName evidence="1">Uncharacterized protein</fullName>
    </submittedName>
</protein>
<evidence type="ECO:0000313" key="1">
    <source>
        <dbReference type="EMBL" id="VTP70021.1"/>
    </source>
</evidence>
<dbReference type="AlphaFoldDB" id="A0A4U9I1V0"/>
<proteinExistence type="predicted"/>
<accession>A0A4U9I1V0</accession>
<organism evidence="1 2">
    <name type="scientific">Leclercia adecarboxylata</name>
    <dbReference type="NCBI Taxonomy" id="83655"/>
    <lineage>
        <taxon>Bacteria</taxon>
        <taxon>Pseudomonadati</taxon>
        <taxon>Pseudomonadota</taxon>
        <taxon>Gammaproteobacteria</taxon>
        <taxon>Enterobacterales</taxon>
        <taxon>Enterobacteriaceae</taxon>
        <taxon>Leclercia</taxon>
    </lineage>
</organism>
<sequence>MVTAAGGAQYTNGIYMTFGKDPRLIPGRQAVIDKFRASKFEPEGYTLYAYAPFRPLLRHLKARAVPIRLRPANG</sequence>
<gene>
    <name evidence="1" type="ORF">NCTC13032_04632</name>
</gene>
<evidence type="ECO:0000313" key="2">
    <source>
        <dbReference type="Proteomes" id="UP000310719"/>
    </source>
</evidence>